<accession>A0A2H0KE83</accession>
<proteinExistence type="predicted"/>
<evidence type="ECO:0000313" key="2">
    <source>
        <dbReference type="Proteomes" id="UP000229342"/>
    </source>
</evidence>
<organism evidence="1 2">
    <name type="scientific">Candidatus Taylorbacteria bacterium CG11_big_fil_rev_8_21_14_0_20_46_11</name>
    <dbReference type="NCBI Taxonomy" id="1975025"/>
    <lineage>
        <taxon>Bacteria</taxon>
        <taxon>Candidatus Tayloriibacteriota</taxon>
    </lineage>
</organism>
<dbReference type="Gene3D" id="3.40.50.300">
    <property type="entry name" value="P-loop containing nucleotide triphosphate hydrolases"/>
    <property type="match status" value="1"/>
</dbReference>
<evidence type="ECO:0000313" key="1">
    <source>
        <dbReference type="EMBL" id="PIQ68714.1"/>
    </source>
</evidence>
<name>A0A2H0KE83_9BACT</name>
<dbReference type="Pfam" id="PF13177">
    <property type="entry name" value="DNA_pol3_delta2"/>
    <property type="match status" value="1"/>
</dbReference>
<dbReference type="SUPFAM" id="SSF52540">
    <property type="entry name" value="P-loop containing nucleoside triphosphate hydrolases"/>
    <property type="match status" value="1"/>
</dbReference>
<sequence>MGVYEARALKESAERTAVTGGRKVFVVALDSMTREAQNALLKIVEEPPKETHFFFVFGSEEVLLPTLRSRLEPLFITIRSSAEEKTSRSVLARSFVRSSVPARLKMVSALIKEVGDEDVGKGKLLDFFDALERELAPSVEKNAEALLELLTLKQYSRDRAPSFKLLLEHLALVLPVVK</sequence>
<gene>
    <name evidence="1" type="ORF">COV91_02725</name>
</gene>
<comment type="caution">
    <text evidence="1">The sequence shown here is derived from an EMBL/GenBank/DDBJ whole genome shotgun (WGS) entry which is preliminary data.</text>
</comment>
<evidence type="ECO:0008006" key="3">
    <source>
        <dbReference type="Google" id="ProtNLM"/>
    </source>
</evidence>
<reference evidence="1 2" key="1">
    <citation type="submission" date="2017-09" db="EMBL/GenBank/DDBJ databases">
        <title>Depth-based differentiation of microbial function through sediment-hosted aquifers and enrichment of novel symbionts in the deep terrestrial subsurface.</title>
        <authorList>
            <person name="Probst A.J."/>
            <person name="Ladd B."/>
            <person name="Jarett J.K."/>
            <person name="Geller-Mcgrath D.E."/>
            <person name="Sieber C.M."/>
            <person name="Emerson J.B."/>
            <person name="Anantharaman K."/>
            <person name="Thomas B.C."/>
            <person name="Malmstrom R."/>
            <person name="Stieglmeier M."/>
            <person name="Klingl A."/>
            <person name="Woyke T."/>
            <person name="Ryan C.M."/>
            <person name="Banfield J.F."/>
        </authorList>
    </citation>
    <scope>NUCLEOTIDE SEQUENCE [LARGE SCALE GENOMIC DNA]</scope>
    <source>
        <strain evidence="1">CG11_big_fil_rev_8_21_14_0_20_46_11</strain>
    </source>
</reference>
<dbReference type="Proteomes" id="UP000229342">
    <property type="component" value="Unassembled WGS sequence"/>
</dbReference>
<dbReference type="EMBL" id="PCVG01000033">
    <property type="protein sequence ID" value="PIQ68714.1"/>
    <property type="molecule type" value="Genomic_DNA"/>
</dbReference>
<dbReference type="AlphaFoldDB" id="A0A2H0KE83"/>
<dbReference type="InterPro" id="IPR027417">
    <property type="entry name" value="P-loop_NTPase"/>
</dbReference>
<protein>
    <recommendedName>
        <fullName evidence="3">DNA polymerase III subunit delta</fullName>
    </recommendedName>
</protein>